<organism evidence="3 4">
    <name type="scientific">Colletotrichum destructivum</name>
    <dbReference type="NCBI Taxonomy" id="34406"/>
    <lineage>
        <taxon>Eukaryota</taxon>
        <taxon>Fungi</taxon>
        <taxon>Dikarya</taxon>
        <taxon>Ascomycota</taxon>
        <taxon>Pezizomycotina</taxon>
        <taxon>Sordariomycetes</taxon>
        <taxon>Hypocreomycetidae</taxon>
        <taxon>Glomerellales</taxon>
        <taxon>Glomerellaceae</taxon>
        <taxon>Colletotrichum</taxon>
        <taxon>Colletotrichum destructivum species complex</taxon>
    </lineage>
</organism>
<dbReference type="Pfam" id="PF12697">
    <property type="entry name" value="Abhydrolase_6"/>
    <property type="match status" value="1"/>
</dbReference>
<evidence type="ECO:0000313" key="4">
    <source>
        <dbReference type="Proteomes" id="UP001322277"/>
    </source>
</evidence>
<accession>A0AAX4IFE0</accession>
<evidence type="ECO:0000313" key="3">
    <source>
        <dbReference type="EMBL" id="WQF81982.1"/>
    </source>
</evidence>
<dbReference type="RefSeq" id="XP_062779206.1">
    <property type="nucleotide sequence ID" value="XM_062923155.1"/>
</dbReference>
<feature type="chain" id="PRO_5043836613" evidence="1">
    <location>
        <begin position="20"/>
        <end position="396"/>
    </location>
</feature>
<dbReference type="AlphaFoldDB" id="A0AAX4IFE0"/>
<sequence>MVKFIYSTLPLAFAALAAARVCQNLTVEVSITARNGVFNISAPETNIDITNILIGLSTQGTNFTADHLVDYADVGGTYQLASTYCHPDSGSSRVLQILTHGIGFDRSYWDFPTNGYNYSYVGPAVDHYGYSTFSWDRLGIAESTRGDGVSEIQAWLELAALKALTDKLRAGDVPGVDCTFDKIVHVGHSFGSVHSYALVAAYPDISDGVVLTGFAPNLTFLPDFLLGGAFVRASDVPALSEYTDGYMASSYEGAVHVCFFASGNFDPAILTAAYESGKPVTVGELLTIGGEAGAPSAFAKPVLVITGERDLPFCGNDCLATGNPELPSIPAAAAQLFKNASPFEAYVVPDAGHGLTLSYSHVEVTSKIQDFLAQNGLAEQSQNASFLQGIISQGPS</sequence>
<reference evidence="4" key="1">
    <citation type="journal article" date="2023" name="bioRxiv">
        <title>Complete genome of the Medicago anthracnose fungus, Colletotrichum destructivum, reveals a mini-chromosome-like region within a core chromosome.</title>
        <authorList>
            <person name="Lapalu N."/>
            <person name="Simon A."/>
            <person name="Lu A."/>
            <person name="Plaumann P.-L."/>
            <person name="Amselem J."/>
            <person name="Pigne S."/>
            <person name="Auger A."/>
            <person name="Koch C."/>
            <person name="Dallery J.-F."/>
            <person name="O'Connell R.J."/>
        </authorList>
    </citation>
    <scope>NUCLEOTIDE SEQUENCE [LARGE SCALE GENOMIC DNA]</scope>
    <source>
        <strain evidence="4">CBS 520.97</strain>
    </source>
</reference>
<keyword evidence="3" id="KW-0378">Hydrolase</keyword>
<gene>
    <name evidence="3" type="ORF">CDEST_06996</name>
</gene>
<keyword evidence="4" id="KW-1185">Reference proteome</keyword>
<dbReference type="InterPro" id="IPR029058">
    <property type="entry name" value="AB_hydrolase_fold"/>
</dbReference>
<dbReference type="EMBL" id="CP137308">
    <property type="protein sequence ID" value="WQF81982.1"/>
    <property type="molecule type" value="Genomic_DNA"/>
</dbReference>
<dbReference type="InterPro" id="IPR000073">
    <property type="entry name" value="AB_hydrolase_1"/>
</dbReference>
<protein>
    <submittedName>
        <fullName evidence="3">Alpha/beta hydrolase-1</fullName>
    </submittedName>
</protein>
<name>A0AAX4IFE0_9PEZI</name>
<keyword evidence="1" id="KW-0732">Signal</keyword>
<dbReference type="KEGG" id="cdet:87943499"/>
<evidence type="ECO:0000256" key="1">
    <source>
        <dbReference type="SAM" id="SignalP"/>
    </source>
</evidence>
<dbReference type="GeneID" id="87943499"/>
<dbReference type="GO" id="GO:0016787">
    <property type="term" value="F:hydrolase activity"/>
    <property type="evidence" value="ECO:0007669"/>
    <property type="project" value="UniProtKB-KW"/>
</dbReference>
<dbReference type="Proteomes" id="UP001322277">
    <property type="component" value="Chromosome 4"/>
</dbReference>
<dbReference type="Gene3D" id="3.40.50.1820">
    <property type="entry name" value="alpha/beta hydrolase"/>
    <property type="match status" value="1"/>
</dbReference>
<evidence type="ECO:0000259" key="2">
    <source>
        <dbReference type="Pfam" id="PF12697"/>
    </source>
</evidence>
<dbReference type="SUPFAM" id="SSF53474">
    <property type="entry name" value="alpha/beta-Hydrolases"/>
    <property type="match status" value="1"/>
</dbReference>
<feature type="domain" description="AB hydrolase-1" evidence="2">
    <location>
        <begin position="97"/>
        <end position="358"/>
    </location>
</feature>
<feature type="signal peptide" evidence="1">
    <location>
        <begin position="1"/>
        <end position="19"/>
    </location>
</feature>
<proteinExistence type="predicted"/>